<evidence type="ECO:0000313" key="3">
    <source>
        <dbReference type="Proteomes" id="UP001239213"/>
    </source>
</evidence>
<dbReference type="AlphaFoldDB" id="A0AAI9UV21"/>
<protein>
    <submittedName>
        <fullName evidence="2">Uncharacterized protein</fullName>
    </submittedName>
</protein>
<feature type="region of interest" description="Disordered" evidence="1">
    <location>
        <begin position="51"/>
        <end position="71"/>
    </location>
</feature>
<feature type="region of interest" description="Disordered" evidence="1">
    <location>
        <begin position="128"/>
        <end position="305"/>
    </location>
</feature>
<feature type="compositionally biased region" description="Low complexity" evidence="1">
    <location>
        <begin position="128"/>
        <end position="137"/>
    </location>
</feature>
<feature type="compositionally biased region" description="Basic and acidic residues" evidence="1">
    <location>
        <begin position="176"/>
        <end position="203"/>
    </location>
</feature>
<accession>A0AAI9UV21</accession>
<organism evidence="2 3">
    <name type="scientific">Colletotrichum cuscutae</name>
    <dbReference type="NCBI Taxonomy" id="1209917"/>
    <lineage>
        <taxon>Eukaryota</taxon>
        <taxon>Fungi</taxon>
        <taxon>Dikarya</taxon>
        <taxon>Ascomycota</taxon>
        <taxon>Pezizomycotina</taxon>
        <taxon>Sordariomycetes</taxon>
        <taxon>Hypocreomycetidae</taxon>
        <taxon>Glomerellales</taxon>
        <taxon>Glomerellaceae</taxon>
        <taxon>Colletotrichum</taxon>
        <taxon>Colletotrichum acutatum species complex</taxon>
    </lineage>
</organism>
<feature type="compositionally biased region" description="Low complexity" evidence="1">
    <location>
        <begin position="275"/>
        <end position="301"/>
    </location>
</feature>
<gene>
    <name evidence="2" type="ORF">CCUS01_07661</name>
</gene>
<name>A0AAI9UV21_9PEZI</name>
<feature type="compositionally biased region" description="Basic and acidic residues" evidence="1">
    <location>
        <begin position="407"/>
        <end position="416"/>
    </location>
</feature>
<evidence type="ECO:0000256" key="1">
    <source>
        <dbReference type="SAM" id="MobiDB-lite"/>
    </source>
</evidence>
<dbReference type="EMBL" id="MPDP01000263">
    <property type="protein sequence ID" value="KAK1465256.1"/>
    <property type="molecule type" value="Genomic_DNA"/>
</dbReference>
<evidence type="ECO:0000313" key="2">
    <source>
        <dbReference type="EMBL" id="KAK1465256.1"/>
    </source>
</evidence>
<feature type="region of interest" description="Disordered" evidence="1">
    <location>
        <begin position="366"/>
        <end position="416"/>
    </location>
</feature>
<comment type="caution">
    <text evidence="2">The sequence shown here is derived from an EMBL/GenBank/DDBJ whole genome shotgun (WGS) entry which is preliminary data.</text>
</comment>
<reference evidence="2" key="1">
    <citation type="submission" date="2016-11" db="EMBL/GenBank/DDBJ databases">
        <title>The genome sequence of Colletotrichum cuscutae.</title>
        <authorList>
            <person name="Baroncelli R."/>
        </authorList>
    </citation>
    <scope>NUCLEOTIDE SEQUENCE</scope>
    <source>
        <strain evidence="2">IMI 304802</strain>
    </source>
</reference>
<proteinExistence type="predicted"/>
<keyword evidence="3" id="KW-1185">Reference proteome</keyword>
<dbReference type="Proteomes" id="UP001239213">
    <property type="component" value="Unassembled WGS sequence"/>
</dbReference>
<sequence length="513" mass="58679">MPKERRKNIPKSYTSRTQLSYQPTKTYLALPHGWQHKKLTWPGAPAVRNTCNSTPATGRGPDTHPTSPKNYPLTLNLDRKVTTLLYSINSSYSSLLPLIPPPNNIPNQVPPTLNSLDLQLLRLNPPLPNPRLGNNIPHRSLPHSPRTKKLQLPKCDTQTANKNIDQRQKHPQKRERHLEDHSCHSLDHMSDIQQHHGSHEKAAKLTSQNMKTQSSPSPRPPIRSNTLKSLLHPENQPRYRIPRPRQIRPLDHLQHLQVLPPDPPTLNKNMRRNSRQLPLPSLSLPRRSYPPNSRPSTINNTPPLPLINPNRLKHLLNTNLLPRSLPLHSIRKPLRGSRIPRLQKLPQPFLEPLAVHLRQPVLCLRPAPDSVDPHAPKRLVPGNGHHERRPPAPERHSRRPASPVTHHGPDPGEQPRVRRLVEDEDVCHVSIPADAAPLALIVSLPHASNILLNKVRPPLPNNSPDTNPPHRLKDPLKHVLRIRKRHAPEPDIHRRRLRVRLQERNQLRRRRVL</sequence>